<gene>
    <name evidence="1" type="ORF">QJS04_geneDACA013184</name>
</gene>
<reference evidence="1" key="2">
    <citation type="submission" date="2023-06" db="EMBL/GenBank/DDBJ databases">
        <authorList>
            <person name="Ma L."/>
            <person name="Liu K.-W."/>
            <person name="Li Z."/>
            <person name="Hsiao Y.-Y."/>
            <person name="Qi Y."/>
            <person name="Fu T."/>
            <person name="Tang G."/>
            <person name="Zhang D."/>
            <person name="Sun W.-H."/>
            <person name="Liu D.-K."/>
            <person name="Li Y."/>
            <person name="Chen G.-Z."/>
            <person name="Liu X.-D."/>
            <person name="Liao X.-Y."/>
            <person name="Jiang Y.-T."/>
            <person name="Yu X."/>
            <person name="Hao Y."/>
            <person name="Huang J."/>
            <person name="Zhao X.-W."/>
            <person name="Ke S."/>
            <person name="Chen Y.-Y."/>
            <person name="Wu W.-L."/>
            <person name="Hsu J.-L."/>
            <person name="Lin Y.-F."/>
            <person name="Huang M.-D."/>
            <person name="Li C.-Y."/>
            <person name="Huang L."/>
            <person name="Wang Z.-W."/>
            <person name="Zhao X."/>
            <person name="Zhong W.-Y."/>
            <person name="Peng D.-H."/>
            <person name="Ahmad S."/>
            <person name="Lan S."/>
            <person name="Zhang J.-S."/>
            <person name="Tsai W.-C."/>
            <person name="Van De Peer Y."/>
            <person name="Liu Z.-J."/>
        </authorList>
    </citation>
    <scope>NUCLEOTIDE SEQUENCE</scope>
    <source>
        <strain evidence="1">SCP</strain>
        <tissue evidence="1">Leaves</tissue>
    </source>
</reference>
<dbReference type="Proteomes" id="UP001179952">
    <property type="component" value="Unassembled WGS sequence"/>
</dbReference>
<dbReference type="AlphaFoldDB" id="A0AAV9B9G7"/>
<evidence type="ECO:0000313" key="1">
    <source>
        <dbReference type="EMBL" id="KAK1272886.1"/>
    </source>
</evidence>
<proteinExistence type="predicted"/>
<organism evidence="1 2">
    <name type="scientific">Acorus gramineus</name>
    <name type="common">Dwarf sweet flag</name>
    <dbReference type="NCBI Taxonomy" id="55184"/>
    <lineage>
        <taxon>Eukaryota</taxon>
        <taxon>Viridiplantae</taxon>
        <taxon>Streptophyta</taxon>
        <taxon>Embryophyta</taxon>
        <taxon>Tracheophyta</taxon>
        <taxon>Spermatophyta</taxon>
        <taxon>Magnoliopsida</taxon>
        <taxon>Liliopsida</taxon>
        <taxon>Acoraceae</taxon>
        <taxon>Acorus</taxon>
    </lineage>
</organism>
<evidence type="ECO:0000313" key="2">
    <source>
        <dbReference type="Proteomes" id="UP001179952"/>
    </source>
</evidence>
<protein>
    <submittedName>
        <fullName evidence="1">Uncharacterized protein</fullName>
    </submittedName>
</protein>
<keyword evidence="2" id="KW-1185">Reference proteome</keyword>
<sequence>MKRYIEESQIGTDSYDDEITLNSGDILDLGRGRKASVGYDSDLNTHKIMVF</sequence>
<dbReference type="EMBL" id="JAUJYN010000004">
    <property type="protein sequence ID" value="KAK1272886.1"/>
    <property type="molecule type" value="Genomic_DNA"/>
</dbReference>
<accession>A0AAV9B9G7</accession>
<reference evidence="1" key="1">
    <citation type="journal article" date="2023" name="Nat. Commun.">
        <title>Diploid and tetraploid genomes of Acorus and the evolution of monocots.</title>
        <authorList>
            <person name="Ma L."/>
            <person name="Liu K.W."/>
            <person name="Li Z."/>
            <person name="Hsiao Y.Y."/>
            <person name="Qi Y."/>
            <person name="Fu T."/>
            <person name="Tang G.D."/>
            <person name="Zhang D."/>
            <person name="Sun W.H."/>
            <person name="Liu D.K."/>
            <person name="Li Y."/>
            <person name="Chen G.Z."/>
            <person name="Liu X.D."/>
            <person name="Liao X.Y."/>
            <person name="Jiang Y.T."/>
            <person name="Yu X."/>
            <person name="Hao Y."/>
            <person name="Huang J."/>
            <person name="Zhao X.W."/>
            <person name="Ke S."/>
            <person name="Chen Y.Y."/>
            <person name="Wu W.L."/>
            <person name="Hsu J.L."/>
            <person name="Lin Y.F."/>
            <person name="Huang M.D."/>
            <person name="Li C.Y."/>
            <person name="Huang L."/>
            <person name="Wang Z.W."/>
            <person name="Zhao X."/>
            <person name="Zhong W.Y."/>
            <person name="Peng D.H."/>
            <person name="Ahmad S."/>
            <person name="Lan S."/>
            <person name="Zhang J.S."/>
            <person name="Tsai W.C."/>
            <person name="Van de Peer Y."/>
            <person name="Liu Z.J."/>
        </authorList>
    </citation>
    <scope>NUCLEOTIDE SEQUENCE</scope>
    <source>
        <strain evidence="1">SCP</strain>
    </source>
</reference>
<comment type="caution">
    <text evidence="1">The sequence shown here is derived from an EMBL/GenBank/DDBJ whole genome shotgun (WGS) entry which is preliminary data.</text>
</comment>
<name>A0AAV9B9G7_ACOGR</name>